<sequence>MIKIRLAEDGNIGEQKEIWRLCFGDSLSFIDYYYQYRYRKEETMLLWTEEKLAAMLTMIPVKLQLPREESLTGRMLYAIATHPAFQKRGLATQLMDYTHRYAEEMKDDFTVLVPAHQALFDFYRKQGYREGFYLREAVWNKDEGIKEEKQFPLRMTKITPGLYNRRRNEFLLDKIYISYEEREIFYQQSLSQSSGGNLYALDMPGVQGCAAIEGVGKSEYLIKEILLPEKFLAEALKKIAQILAAEKIIFRTPGTQRPFAMIRGTGTFPLGLGSERGAYLGLAFD</sequence>
<dbReference type="PROSITE" id="PS51186">
    <property type="entry name" value="GNAT"/>
    <property type="match status" value="1"/>
</dbReference>
<dbReference type="SUPFAM" id="SSF55729">
    <property type="entry name" value="Acyl-CoA N-acyltransferases (Nat)"/>
    <property type="match status" value="1"/>
</dbReference>
<dbReference type="Gene3D" id="3.40.630.30">
    <property type="match status" value="1"/>
</dbReference>
<protein>
    <submittedName>
        <fullName evidence="2">GNAT family N-acetyltransferase</fullName>
    </submittedName>
</protein>
<gene>
    <name evidence="2" type="ORF">NVS47_12140</name>
</gene>
<dbReference type="Pfam" id="PF13527">
    <property type="entry name" value="Acetyltransf_9"/>
    <property type="match status" value="1"/>
</dbReference>
<evidence type="ECO:0000313" key="3">
    <source>
        <dbReference type="Proteomes" id="UP001524944"/>
    </source>
</evidence>
<dbReference type="InterPro" id="IPR000182">
    <property type="entry name" value="GNAT_dom"/>
</dbReference>
<comment type="caution">
    <text evidence="2">The sequence shown here is derived from an EMBL/GenBank/DDBJ whole genome shotgun (WGS) entry which is preliminary data.</text>
</comment>
<evidence type="ECO:0000259" key="1">
    <source>
        <dbReference type="PROSITE" id="PS51186"/>
    </source>
</evidence>
<organism evidence="2 3">
    <name type="scientific">Dehalobacterium formicoaceticum</name>
    <dbReference type="NCBI Taxonomy" id="51515"/>
    <lineage>
        <taxon>Bacteria</taxon>
        <taxon>Bacillati</taxon>
        <taxon>Bacillota</taxon>
        <taxon>Clostridia</taxon>
        <taxon>Eubacteriales</taxon>
        <taxon>Peptococcaceae</taxon>
        <taxon>Dehalobacterium</taxon>
    </lineage>
</organism>
<dbReference type="CDD" id="cd04301">
    <property type="entry name" value="NAT_SF"/>
    <property type="match status" value="1"/>
</dbReference>
<proteinExistence type="predicted"/>
<evidence type="ECO:0000313" key="2">
    <source>
        <dbReference type="EMBL" id="MCR6546252.1"/>
    </source>
</evidence>
<name>A0ABT1Y5V9_9FIRM</name>
<keyword evidence="3" id="KW-1185">Reference proteome</keyword>
<accession>A0ABT1Y5V9</accession>
<dbReference type="Proteomes" id="UP001524944">
    <property type="component" value="Unassembled WGS sequence"/>
</dbReference>
<dbReference type="EMBL" id="JANPWE010000006">
    <property type="protein sequence ID" value="MCR6546252.1"/>
    <property type="molecule type" value="Genomic_DNA"/>
</dbReference>
<dbReference type="RefSeq" id="WP_257913766.1">
    <property type="nucleotide sequence ID" value="NZ_JANPWE010000006.1"/>
</dbReference>
<feature type="domain" description="N-acetyltransferase" evidence="1">
    <location>
        <begin position="2"/>
        <end position="152"/>
    </location>
</feature>
<dbReference type="InterPro" id="IPR016181">
    <property type="entry name" value="Acyl_CoA_acyltransferase"/>
</dbReference>
<reference evidence="2 3" key="1">
    <citation type="submission" date="2022-08" db="EMBL/GenBank/DDBJ databases">
        <title>Proteogenomics of the novel Dehalobacterium formicoaceticum strain EZ94 highlights a key role of methyltransferases during anaerobic dichloromethane degradation.</title>
        <authorList>
            <person name="Wasmund K."/>
        </authorList>
    </citation>
    <scope>NUCLEOTIDE SEQUENCE [LARGE SCALE GENOMIC DNA]</scope>
    <source>
        <strain evidence="2 3">EZ94</strain>
    </source>
</reference>